<sequence length="148" mass="17212">MAKMTVREALQYVVKAHGTPYTDELQSRIVSFLHKLPHHPSDIEYASEGVIKTVRDYDYGWYASVLVYNNNGKMHVEVIDGDNLDPNPQRVKSNTEALQVMKELSEVKWASDIDKYWNMSDDHKYWSRMSDMNMEALNKTNELKNKLA</sequence>
<keyword evidence="2" id="KW-1185">Reference proteome</keyword>
<evidence type="ECO:0000313" key="1">
    <source>
        <dbReference type="EMBL" id="UGO46100.1"/>
    </source>
</evidence>
<reference evidence="1 2" key="1">
    <citation type="submission" date="2021-10" db="EMBL/GenBank/DDBJ databases">
        <authorList>
            <person name="Lavering E.D."/>
            <person name="James R."/>
            <person name="Fairhom J.D."/>
            <person name="Ogilvie B.H."/>
            <person name="Thurgood T.L."/>
            <person name="Robison R.A."/>
            <person name="Grose J.H."/>
        </authorList>
    </citation>
    <scope>NUCLEOTIDE SEQUENCE [LARGE SCALE GENOMIC DNA]</scope>
</reference>
<name>A0AAE8YQZ2_9CAUD</name>
<evidence type="ECO:0000313" key="2">
    <source>
        <dbReference type="Proteomes" id="UP000827751"/>
    </source>
</evidence>
<gene>
    <name evidence="1" type="ORF">CHEWBECCA_17</name>
</gene>
<protein>
    <submittedName>
        <fullName evidence="1">Uncharacterized protein</fullName>
    </submittedName>
</protein>
<dbReference type="EMBL" id="OK499972">
    <property type="protein sequence ID" value="UGO46100.1"/>
    <property type="molecule type" value="Genomic_DNA"/>
</dbReference>
<organism evidence="1 2">
    <name type="scientific">Bacillus phage vB_BanS_Chewbecca</name>
    <dbReference type="NCBI Taxonomy" id="2894786"/>
    <lineage>
        <taxon>Viruses</taxon>
        <taxon>Duplodnaviria</taxon>
        <taxon>Heunggongvirae</taxon>
        <taxon>Uroviricota</taxon>
        <taxon>Caudoviricetes</taxon>
        <taxon>Joanripponvirinae</taxon>
        <taxon>Tsamsavirus</taxon>
        <taxon>Tsamsavirus chewbecca</taxon>
    </lineage>
</organism>
<proteinExistence type="predicted"/>
<dbReference type="Proteomes" id="UP000827751">
    <property type="component" value="Segment"/>
</dbReference>
<accession>A0AAE8YQZ2</accession>